<dbReference type="EMBL" id="MFEH01000005">
    <property type="protein sequence ID" value="OGE73800.1"/>
    <property type="molecule type" value="Genomic_DNA"/>
</dbReference>
<dbReference type="STRING" id="1817821.A2717_04250"/>
<dbReference type="PROSITE" id="PS51462">
    <property type="entry name" value="NUDIX"/>
    <property type="match status" value="1"/>
</dbReference>
<dbReference type="InterPro" id="IPR000086">
    <property type="entry name" value="NUDIX_hydrolase_dom"/>
</dbReference>
<organism evidence="3 4">
    <name type="scientific">Candidatus Doudnabacteria bacterium RIFCSPHIGHO2_01_FULL_41_86</name>
    <dbReference type="NCBI Taxonomy" id="1817821"/>
    <lineage>
        <taxon>Bacteria</taxon>
        <taxon>Candidatus Doudnaibacteriota</taxon>
    </lineage>
</organism>
<evidence type="ECO:0000256" key="1">
    <source>
        <dbReference type="ARBA" id="ARBA00022801"/>
    </source>
</evidence>
<dbReference type="SUPFAM" id="SSF55811">
    <property type="entry name" value="Nudix"/>
    <property type="match status" value="1"/>
</dbReference>
<dbReference type="Gene3D" id="3.90.79.10">
    <property type="entry name" value="Nucleoside Triphosphate Pyrophosphohydrolase"/>
    <property type="match status" value="1"/>
</dbReference>
<dbReference type="InterPro" id="IPR015797">
    <property type="entry name" value="NUDIX_hydrolase-like_dom_sf"/>
</dbReference>
<name>A0A1F5N8P3_9BACT</name>
<accession>A0A1F5N8P3</accession>
<dbReference type="GO" id="GO:0004081">
    <property type="term" value="F:bis(5'-nucleosyl)-tetraphosphatase (asymmetrical) activity"/>
    <property type="evidence" value="ECO:0007669"/>
    <property type="project" value="TreeGrafter"/>
</dbReference>
<dbReference type="PANTHER" id="PTHR21340">
    <property type="entry name" value="DIADENOSINE 5,5-P1,P4-TETRAPHOSPHATE PYROPHOSPHOHYDROLASE MUTT"/>
    <property type="match status" value="1"/>
</dbReference>
<evidence type="ECO:0000313" key="4">
    <source>
        <dbReference type="Proteomes" id="UP000177610"/>
    </source>
</evidence>
<feature type="domain" description="Nudix hydrolase" evidence="2">
    <location>
        <begin position="8"/>
        <end position="149"/>
    </location>
</feature>
<sequence length="150" mass="17347">MTEDKKWKKEISAGGIVYKQEADNVYILMINPRSRDFGPPEDYWSFPKGKQDKEGEDLKQVAIREVREEGGVKANIEAELGYVKYFRNWAGDQAIKFVTYFLMKYLSGDPNGHDREVATAEWVELEKVESRLKFDTDKEVFEKAKKALGV</sequence>
<dbReference type="GO" id="GO:0006167">
    <property type="term" value="P:AMP biosynthetic process"/>
    <property type="evidence" value="ECO:0007669"/>
    <property type="project" value="TreeGrafter"/>
</dbReference>
<dbReference type="CDD" id="cd03673">
    <property type="entry name" value="NUDIX_Ap6A_hydrolase"/>
    <property type="match status" value="1"/>
</dbReference>
<dbReference type="AlphaFoldDB" id="A0A1F5N8P3"/>
<dbReference type="Pfam" id="PF00293">
    <property type="entry name" value="NUDIX"/>
    <property type="match status" value="1"/>
</dbReference>
<proteinExistence type="predicted"/>
<dbReference type="GO" id="GO:0006754">
    <property type="term" value="P:ATP biosynthetic process"/>
    <property type="evidence" value="ECO:0007669"/>
    <property type="project" value="TreeGrafter"/>
</dbReference>
<gene>
    <name evidence="3" type="ORF">A2717_04250</name>
</gene>
<evidence type="ECO:0000313" key="3">
    <source>
        <dbReference type="EMBL" id="OGE73800.1"/>
    </source>
</evidence>
<dbReference type="Proteomes" id="UP000177610">
    <property type="component" value="Unassembled WGS sequence"/>
</dbReference>
<evidence type="ECO:0000259" key="2">
    <source>
        <dbReference type="PROSITE" id="PS51462"/>
    </source>
</evidence>
<keyword evidence="1" id="KW-0378">Hydrolase</keyword>
<comment type="caution">
    <text evidence="3">The sequence shown here is derived from an EMBL/GenBank/DDBJ whole genome shotgun (WGS) entry which is preliminary data.</text>
</comment>
<reference evidence="3 4" key="1">
    <citation type="journal article" date="2016" name="Nat. Commun.">
        <title>Thousands of microbial genomes shed light on interconnected biogeochemical processes in an aquifer system.</title>
        <authorList>
            <person name="Anantharaman K."/>
            <person name="Brown C.T."/>
            <person name="Hug L.A."/>
            <person name="Sharon I."/>
            <person name="Castelle C.J."/>
            <person name="Probst A.J."/>
            <person name="Thomas B.C."/>
            <person name="Singh A."/>
            <person name="Wilkins M.J."/>
            <person name="Karaoz U."/>
            <person name="Brodie E.L."/>
            <person name="Williams K.H."/>
            <person name="Hubbard S.S."/>
            <person name="Banfield J.F."/>
        </authorList>
    </citation>
    <scope>NUCLEOTIDE SEQUENCE [LARGE SCALE GENOMIC DNA]</scope>
</reference>
<dbReference type="PANTHER" id="PTHR21340:SF0">
    <property type="entry name" value="BIS(5'-NUCLEOSYL)-TETRAPHOSPHATASE [ASYMMETRICAL]"/>
    <property type="match status" value="1"/>
</dbReference>
<dbReference type="InterPro" id="IPR051325">
    <property type="entry name" value="Nudix_hydrolase_domain"/>
</dbReference>
<protein>
    <recommendedName>
        <fullName evidence="2">Nudix hydrolase domain-containing protein</fullName>
    </recommendedName>
</protein>